<evidence type="ECO:0000256" key="1">
    <source>
        <dbReference type="SAM" id="MobiDB-lite"/>
    </source>
</evidence>
<feature type="compositionally biased region" description="Acidic residues" evidence="1">
    <location>
        <begin position="72"/>
        <end position="81"/>
    </location>
</feature>
<gene>
    <name evidence="2" type="ORF">JDV02_003911</name>
</gene>
<accession>A0A9Q8QEP6</accession>
<dbReference type="RefSeq" id="XP_047841060.1">
    <property type="nucleotide sequence ID" value="XM_047985083.1"/>
</dbReference>
<proteinExistence type="predicted"/>
<organism evidence="2 3">
    <name type="scientific">Purpureocillium takamizusanense</name>
    <dbReference type="NCBI Taxonomy" id="2060973"/>
    <lineage>
        <taxon>Eukaryota</taxon>
        <taxon>Fungi</taxon>
        <taxon>Dikarya</taxon>
        <taxon>Ascomycota</taxon>
        <taxon>Pezizomycotina</taxon>
        <taxon>Sordariomycetes</taxon>
        <taxon>Hypocreomycetidae</taxon>
        <taxon>Hypocreales</taxon>
        <taxon>Ophiocordycipitaceae</taxon>
        <taxon>Purpureocillium</taxon>
    </lineage>
</organism>
<dbReference type="EMBL" id="CP086356">
    <property type="protein sequence ID" value="UNI17579.1"/>
    <property type="molecule type" value="Genomic_DNA"/>
</dbReference>
<dbReference type="GeneID" id="72065867"/>
<feature type="compositionally biased region" description="Polar residues" evidence="1">
    <location>
        <begin position="83"/>
        <end position="92"/>
    </location>
</feature>
<dbReference type="Proteomes" id="UP000829364">
    <property type="component" value="Chromosome 3"/>
</dbReference>
<reference evidence="2" key="1">
    <citation type="submission" date="2021-11" db="EMBL/GenBank/DDBJ databases">
        <title>Purpureocillium_takamizusanense_genome.</title>
        <authorList>
            <person name="Nguyen N.-H."/>
        </authorList>
    </citation>
    <scope>NUCLEOTIDE SEQUENCE</scope>
    <source>
        <strain evidence="2">PT3</strain>
    </source>
</reference>
<sequence>MPPLPPVHTRTIEVGQDFLPAPATRLVVTQYLETSQDPLYWALIVVGAFFDDEDRIVWSSEVFVGHLDVQLESDDSSEGSEEASWTTEQFVRTPSPAPSLRLERDARDIGGEAASITSAGLSGTPPIAQPRFPQASHGPASFQPAEIPPTPLFWPAPVRYIEPPTSWDPTRQGPVPGHWQASYDYAADRWVHTWQPFPLDSSTDRAPGRRFL</sequence>
<feature type="region of interest" description="Disordered" evidence="1">
    <location>
        <begin position="72"/>
        <end position="98"/>
    </location>
</feature>
<evidence type="ECO:0000313" key="2">
    <source>
        <dbReference type="EMBL" id="UNI17579.1"/>
    </source>
</evidence>
<dbReference type="AlphaFoldDB" id="A0A9Q8QEP6"/>
<dbReference type="OrthoDB" id="4851317at2759"/>
<name>A0A9Q8QEP6_9HYPO</name>
<evidence type="ECO:0000313" key="3">
    <source>
        <dbReference type="Proteomes" id="UP000829364"/>
    </source>
</evidence>
<keyword evidence="3" id="KW-1185">Reference proteome</keyword>
<protein>
    <submittedName>
        <fullName evidence="2">Uncharacterized protein</fullName>
    </submittedName>
</protein>
<dbReference type="KEGG" id="ptkz:JDV02_003911"/>